<reference evidence="2 3" key="1">
    <citation type="journal article" date="2018" name="IMA Fungus">
        <title>IMA Genome-F 10: Nine draft genome sequences of Claviceps purpurea s.lat., including C. arundinis, C. humidiphila, and C. cf. spartinae, pseudomolecules for the pitch canker pathogen Fusarium circinatum, draft genome of Davidsoniella eucalypti, Grosmannia galeiformis, Quambalaria eucalypti, and Teratosphaeria destructans.</title>
        <authorList>
            <person name="Wingfield B.D."/>
            <person name="Liu M."/>
            <person name="Nguyen H.D."/>
            <person name="Lane F.A."/>
            <person name="Morgan S.W."/>
            <person name="De Vos L."/>
            <person name="Wilken P.M."/>
            <person name="Duong T.A."/>
            <person name="Aylward J."/>
            <person name="Coetzee M.P."/>
            <person name="Dadej K."/>
            <person name="De Beer Z.W."/>
            <person name="Findlay W."/>
            <person name="Havenga M."/>
            <person name="Kolarik M."/>
            <person name="Menzies J.G."/>
            <person name="Naidoo K."/>
            <person name="Pochopski O."/>
            <person name="Shoukouhi P."/>
            <person name="Santana Q.C."/>
            <person name="Seifert K.A."/>
            <person name="Soal N."/>
            <person name="Steenkamp E.T."/>
            <person name="Tatham C.T."/>
            <person name="van der Nest M.A."/>
            <person name="Wingfield M.J."/>
        </authorList>
    </citation>
    <scope>NUCLEOTIDE SEQUENCE [LARGE SCALE GENOMIC DNA]</scope>
    <source>
        <strain evidence="2">CMW44962</strain>
    </source>
</reference>
<dbReference type="AlphaFoldDB" id="A0A9W7W535"/>
<accession>A0A9W7W535</accession>
<name>A0A9W7W535_9PEZI</name>
<evidence type="ECO:0000313" key="3">
    <source>
        <dbReference type="Proteomes" id="UP001138500"/>
    </source>
</evidence>
<feature type="region of interest" description="Disordered" evidence="1">
    <location>
        <begin position="116"/>
        <end position="151"/>
    </location>
</feature>
<sequence length="402" mass="44864">MHMQRYPTEQHLQHFAPTTVTATGPQHRIYPDHVFWTLSMSWTLDNGMTVDGINGDLVRQYPELQETMSLFVQECEQTDFNAPNAIGDEFNFDVDLHNSYNSFQADAITTGMNTAAGGAMDPAPFSNSHGQGSEQGTHPSIKQETASAPSPAVQRLPLEHMPEYVSDLADANAARMYLAHPDPEDCQILSIPDDDFAAVQADQQHHFAKQLIEAIVTPGLMSLPAEQFGDKNKLLRKFRGQQSSTMVKITNEMCTAAQQKRARANCLLAVDAAIFVSKHGIPKQLHHAALNNGSNLRAKRRARADTTSKCSERLEAMVSVVRDYKLVALDILTGKNTHRFAYDPKFYAEEKLQYLLSNVQRQENAEAVQAAKPELGMRKLSKRKQRDPDGEEGEDCTKRIKL</sequence>
<evidence type="ECO:0000256" key="1">
    <source>
        <dbReference type="SAM" id="MobiDB-lite"/>
    </source>
</evidence>
<proteinExistence type="predicted"/>
<feature type="compositionally biased region" description="Polar residues" evidence="1">
    <location>
        <begin position="125"/>
        <end position="148"/>
    </location>
</feature>
<evidence type="ECO:0000313" key="2">
    <source>
        <dbReference type="EMBL" id="KAH9840379.1"/>
    </source>
</evidence>
<protein>
    <submittedName>
        <fullName evidence="2">Uncharacterized protein</fullName>
    </submittedName>
</protein>
<dbReference type="Proteomes" id="UP001138500">
    <property type="component" value="Unassembled WGS sequence"/>
</dbReference>
<gene>
    <name evidence="2" type="ORF">Tdes44962_MAKER07974</name>
</gene>
<organism evidence="2 3">
    <name type="scientific">Teratosphaeria destructans</name>
    <dbReference type="NCBI Taxonomy" id="418781"/>
    <lineage>
        <taxon>Eukaryota</taxon>
        <taxon>Fungi</taxon>
        <taxon>Dikarya</taxon>
        <taxon>Ascomycota</taxon>
        <taxon>Pezizomycotina</taxon>
        <taxon>Dothideomycetes</taxon>
        <taxon>Dothideomycetidae</taxon>
        <taxon>Mycosphaerellales</taxon>
        <taxon>Teratosphaeriaceae</taxon>
        <taxon>Teratosphaeria</taxon>
    </lineage>
</organism>
<comment type="caution">
    <text evidence="2">The sequence shown here is derived from an EMBL/GenBank/DDBJ whole genome shotgun (WGS) entry which is preliminary data.</text>
</comment>
<dbReference type="OrthoDB" id="3942988at2759"/>
<keyword evidence="3" id="KW-1185">Reference proteome</keyword>
<reference evidence="2 3" key="2">
    <citation type="journal article" date="2021" name="Curr. Genet.">
        <title>Genetic response to nitrogen starvation in the aggressive Eucalyptus foliar pathogen Teratosphaeria destructans.</title>
        <authorList>
            <person name="Havenga M."/>
            <person name="Wingfield B.D."/>
            <person name="Wingfield M.J."/>
            <person name="Dreyer L.L."/>
            <person name="Roets F."/>
            <person name="Aylward J."/>
        </authorList>
    </citation>
    <scope>NUCLEOTIDE SEQUENCE [LARGE SCALE GENOMIC DNA]</scope>
    <source>
        <strain evidence="2">CMW44962</strain>
    </source>
</reference>
<feature type="region of interest" description="Disordered" evidence="1">
    <location>
        <begin position="368"/>
        <end position="402"/>
    </location>
</feature>
<dbReference type="EMBL" id="RIBY02000580">
    <property type="protein sequence ID" value="KAH9840379.1"/>
    <property type="molecule type" value="Genomic_DNA"/>
</dbReference>